<dbReference type="RefSeq" id="WP_073332154.1">
    <property type="nucleotide sequence ID" value="NZ_FQYO01000005.1"/>
</dbReference>
<dbReference type="NCBIfam" id="NF006579">
    <property type="entry name" value="PRK09104.1"/>
    <property type="match status" value="1"/>
</dbReference>
<feature type="domain" description="Peptidase M20 dimerisation" evidence="4">
    <location>
        <begin position="205"/>
        <end position="364"/>
    </location>
</feature>
<dbReference type="EMBL" id="FQYO01000005">
    <property type="protein sequence ID" value="SHJ11762.1"/>
    <property type="molecule type" value="Genomic_DNA"/>
</dbReference>
<dbReference type="Proteomes" id="UP000184292">
    <property type="component" value="Unassembled WGS sequence"/>
</dbReference>
<dbReference type="SUPFAM" id="SSF53187">
    <property type="entry name" value="Zn-dependent exopeptidases"/>
    <property type="match status" value="1"/>
</dbReference>
<dbReference type="PANTHER" id="PTHR43270">
    <property type="entry name" value="BETA-ALA-HIS DIPEPTIDASE"/>
    <property type="match status" value="1"/>
</dbReference>
<dbReference type="GO" id="GO:0006508">
    <property type="term" value="P:proteolysis"/>
    <property type="evidence" value="ECO:0007669"/>
    <property type="project" value="UniProtKB-KW"/>
</dbReference>
<evidence type="ECO:0000256" key="2">
    <source>
        <dbReference type="ARBA" id="ARBA00022723"/>
    </source>
</evidence>
<evidence type="ECO:0000256" key="3">
    <source>
        <dbReference type="ARBA" id="ARBA00022801"/>
    </source>
</evidence>
<dbReference type="InterPro" id="IPR011650">
    <property type="entry name" value="Peptidase_M20_dimer"/>
</dbReference>
<keyword evidence="2" id="KW-0479">Metal-binding</keyword>
<dbReference type="STRING" id="1447782.SAMN05444417_2839"/>
<keyword evidence="3" id="KW-0378">Hydrolase</keyword>
<organism evidence="5 6">
    <name type="scientific">Wenxinia saemankumensis</name>
    <dbReference type="NCBI Taxonomy" id="1447782"/>
    <lineage>
        <taxon>Bacteria</taxon>
        <taxon>Pseudomonadati</taxon>
        <taxon>Pseudomonadota</taxon>
        <taxon>Alphaproteobacteria</taxon>
        <taxon>Rhodobacterales</taxon>
        <taxon>Roseobacteraceae</taxon>
        <taxon>Wenxinia</taxon>
    </lineage>
</organism>
<dbReference type="Pfam" id="PF07687">
    <property type="entry name" value="M20_dimer"/>
    <property type="match status" value="1"/>
</dbReference>
<keyword evidence="6" id="KW-1185">Reference proteome</keyword>
<gene>
    <name evidence="5" type="ORF">SAMN05444417_2839</name>
</gene>
<dbReference type="GO" id="GO:0008233">
    <property type="term" value="F:peptidase activity"/>
    <property type="evidence" value="ECO:0007669"/>
    <property type="project" value="UniProtKB-KW"/>
</dbReference>
<dbReference type="OrthoDB" id="9761532at2"/>
<dbReference type="Gene3D" id="3.30.70.360">
    <property type="match status" value="1"/>
</dbReference>
<dbReference type="GO" id="GO:0046872">
    <property type="term" value="F:metal ion binding"/>
    <property type="evidence" value="ECO:0007669"/>
    <property type="project" value="UniProtKB-KW"/>
</dbReference>
<keyword evidence="1" id="KW-0645">Protease</keyword>
<proteinExistence type="predicted"/>
<evidence type="ECO:0000313" key="6">
    <source>
        <dbReference type="Proteomes" id="UP000184292"/>
    </source>
</evidence>
<accession>A0A1M6GPD2</accession>
<dbReference type="InterPro" id="IPR051458">
    <property type="entry name" value="Cyt/Met_Dipeptidase"/>
</dbReference>
<name>A0A1M6GPD2_9RHOB</name>
<reference evidence="5 6" key="1">
    <citation type="submission" date="2016-11" db="EMBL/GenBank/DDBJ databases">
        <authorList>
            <person name="Jaros S."/>
            <person name="Januszkiewicz K."/>
            <person name="Wedrychowicz H."/>
        </authorList>
    </citation>
    <scope>NUCLEOTIDE SEQUENCE [LARGE SCALE GENOMIC DNA]</scope>
    <source>
        <strain evidence="5 6">DSM 100565</strain>
    </source>
</reference>
<dbReference type="AlphaFoldDB" id="A0A1M6GPD2"/>
<protein>
    <submittedName>
        <fullName evidence="5">Acetylornithine deacetylase/Succinyl-diaminopimelate desuccinylase</fullName>
    </submittedName>
</protein>
<dbReference type="Pfam" id="PF01546">
    <property type="entry name" value="Peptidase_M20"/>
    <property type="match status" value="1"/>
</dbReference>
<dbReference type="PANTHER" id="PTHR43270:SF12">
    <property type="entry name" value="SUCCINYL-DIAMINOPIMELATE DESUCCINYLASE"/>
    <property type="match status" value="1"/>
</dbReference>
<evidence type="ECO:0000259" key="4">
    <source>
        <dbReference type="Pfam" id="PF07687"/>
    </source>
</evidence>
<dbReference type="Gene3D" id="3.40.630.10">
    <property type="entry name" value="Zn peptidases"/>
    <property type="match status" value="1"/>
</dbReference>
<evidence type="ECO:0000256" key="1">
    <source>
        <dbReference type="ARBA" id="ARBA00022670"/>
    </source>
</evidence>
<evidence type="ECO:0000313" key="5">
    <source>
        <dbReference type="EMBL" id="SHJ11762.1"/>
    </source>
</evidence>
<dbReference type="InterPro" id="IPR002933">
    <property type="entry name" value="Peptidase_M20"/>
</dbReference>
<sequence length="464" mass="49950">MPDDSRLAARLDPVLARIDADLDDALDRLAALLRIPSISTDPAYDRDVETAADWLVANLASMGFDAGKRATPGHPMVVGHGGTGGRHLLFYGHYDVQPVDPLNLWRRDPFDPEIQETGAGRVIRGRGASDDKGQLMTFVEACRAWTSVHGELPSKLTIFLEGEEESGSPSLVPFLRENAGELRAELALICDTGLFDEDTPGICTTLRGLLGEEVIVTGPDMDLHSGSYGGPAINPIRVLSGIIASLHDESGRVTVPGFYEGVPEVPEDVRAQWEGLGFDAGRFLGEVGLSRPAGERDRSVLEMLWSRPTCEVNGIIGGYTGEGFKTVLPSQARTKISFRLVGTQDPHAIRESFRAMVRAALPEDCNVEFVGHGASPASVMATSDPAFETARLALSDEWPQPAAFVGGGGSIPVAGYFKTELGMDSMLIGFAKDDDAIHSPNEKYDVRSFHKGIRSWARILAALS</sequence>